<organism evidence="2">
    <name type="scientific">uncultured Thiotrichaceae bacterium</name>
    <dbReference type="NCBI Taxonomy" id="298394"/>
    <lineage>
        <taxon>Bacteria</taxon>
        <taxon>Pseudomonadati</taxon>
        <taxon>Pseudomonadota</taxon>
        <taxon>Gammaproteobacteria</taxon>
        <taxon>Thiotrichales</taxon>
        <taxon>Thiotrichaceae</taxon>
        <taxon>environmental samples</taxon>
    </lineage>
</organism>
<name>A0A6S6U9M7_9GAMM</name>
<gene>
    <name evidence="2" type="ORF">HELGO_WM9337</name>
</gene>
<protein>
    <recommendedName>
        <fullName evidence="3">SH3b domain-containing protein</fullName>
    </recommendedName>
</protein>
<proteinExistence type="predicted"/>
<feature type="signal peptide" evidence="1">
    <location>
        <begin position="1"/>
        <end position="23"/>
    </location>
</feature>
<evidence type="ECO:0008006" key="3">
    <source>
        <dbReference type="Google" id="ProtNLM"/>
    </source>
</evidence>
<sequence length="224" mass="25564">MLKGLIGVFIICCAGGMSGVANAQDVMKVVNVESGQSLNLRAYPSPRSRIKLAIPHNASWLLKIQKSRKVGAATWQLVRWQNVEGWVNAHFLAVDERAAWVIKRRKMCMSDPKQTAKFCCGFPDRQAKKRFRAIKAFAVQAVNEGNTLALRSHPSNVNGQTIVAIPHNGRWITHLGKERRSKVGEYWMYARWNGQNGWLNKAFLRYDKSQTDWLNQKRKQCMRP</sequence>
<dbReference type="EMBL" id="CACVAY010000149">
    <property type="protein sequence ID" value="CAA6828489.1"/>
    <property type="molecule type" value="Genomic_DNA"/>
</dbReference>
<dbReference type="AlphaFoldDB" id="A0A6S6U9M7"/>
<accession>A0A6S6U9M7</accession>
<evidence type="ECO:0000256" key="1">
    <source>
        <dbReference type="SAM" id="SignalP"/>
    </source>
</evidence>
<evidence type="ECO:0000313" key="2">
    <source>
        <dbReference type="EMBL" id="CAA6828489.1"/>
    </source>
</evidence>
<keyword evidence="1" id="KW-0732">Signal</keyword>
<feature type="chain" id="PRO_5028086554" description="SH3b domain-containing protein" evidence="1">
    <location>
        <begin position="24"/>
        <end position="224"/>
    </location>
</feature>
<dbReference type="Gene3D" id="2.30.30.40">
    <property type="entry name" value="SH3 Domains"/>
    <property type="match status" value="1"/>
</dbReference>
<reference evidence="2" key="1">
    <citation type="submission" date="2020-01" db="EMBL/GenBank/DDBJ databases">
        <authorList>
            <person name="Meier V. D."/>
            <person name="Meier V D."/>
        </authorList>
    </citation>
    <scope>NUCLEOTIDE SEQUENCE</scope>
    <source>
        <strain evidence="2">HLG_WM_MAG_07</strain>
    </source>
</reference>